<evidence type="ECO:0000313" key="2">
    <source>
        <dbReference type="Proteomes" id="UP001341840"/>
    </source>
</evidence>
<dbReference type="EMBL" id="JASCZI010031196">
    <property type="protein sequence ID" value="MED6126207.1"/>
    <property type="molecule type" value="Genomic_DNA"/>
</dbReference>
<protein>
    <submittedName>
        <fullName evidence="1">Uncharacterized protein</fullName>
    </submittedName>
</protein>
<proteinExistence type="predicted"/>
<comment type="caution">
    <text evidence="1">The sequence shown here is derived from an EMBL/GenBank/DDBJ whole genome shotgun (WGS) entry which is preliminary data.</text>
</comment>
<accession>A0ABU6RQG4</accession>
<keyword evidence="2" id="KW-1185">Reference proteome</keyword>
<name>A0ABU6RQG4_9FABA</name>
<reference evidence="1 2" key="1">
    <citation type="journal article" date="2023" name="Plants (Basel)">
        <title>Bridging the Gap: Combining Genomics and Transcriptomics Approaches to Understand Stylosanthes scabra, an Orphan Legume from the Brazilian Caatinga.</title>
        <authorList>
            <person name="Ferreira-Neto J.R.C."/>
            <person name="da Silva M.D."/>
            <person name="Binneck E."/>
            <person name="de Melo N.F."/>
            <person name="da Silva R.H."/>
            <person name="de Melo A.L.T.M."/>
            <person name="Pandolfi V."/>
            <person name="Bustamante F.O."/>
            <person name="Brasileiro-Vidal A.C."/>
            <person name="Benko-Iseppon A.M."/>
        </authorList>
    </citation>
    <scope>NUCLEOTIDE SEQUENCE [LARGE SCALE GENOMIC DNA]</scope>
    <source>
        <tissue evidence="1">Leaves</tissue>
    </source>
</reference>
<organism evidence="1 2">
    <name type="scientific">Stylosanthes scabra</name>
    <dbReference type="NCBI Taxonomy" id="79078"/>
    <lineage>
        <taxon>Eukaryota</taxon>
        <taxon>Viridiplantae</taxon>
        <taxon>Streptophyta</taxon>
        <taxon>Embryophyta</taxon>
        <taxon>Tracheophyta</taxon>
        <taxon>Spermatophyta</taxon>
        <taxon>Magnoliopsida</taxon>
        <taxon>eudicotyledons</taxon>
        <taxon>Gunneridae</taxon>
        <taxon>Pentapetalae</taxon>
        <taxon>rosids</taxon>
        <taxon>fabids</taxon>
        <taxon>Fabales</taxon>
        <taxon>Fabaceae</taxon>
        <taxon>Papilionoideae</taxon>
        <taxon>50 kb inversion clade</taxon>
        <taxon>dalbergioids sensu lato</taxon>
        <taxon>Dalbergieae</taxon>
        <taxon>Pterocarpus clade</taxon>
        <taxon>Stylosanthes</taxon>
    </lineage>
</organism>
<evidence type="ECO:0000313" key="1">
    <source>
        <dbReference type="EMBL" id="MED6126207.1"/>
    </source>
</evidence>
<sequence length="103" mass="12588">MPNYFIWVQYWEGDQEVRSSYGFGRYCVTDDVLGMDTWRDNVVRYESKVADSFQKFNLLEEDGEDEEHELNPNAQRFYQLLELVHRPLWESQFSLNFQFRREC</sequence>
<gene>
    <name evidence="1" type="ORF">PIB30_076085</name>
</gene>
<dbReference type="Proteomes" id="UP001341840">
    <property type="component" value="Unassembled WGS sequence"/>
</dbReference>